<evidence type="ECO:0000313" key="12">
    <source>
        <dbReference type="Proteomes" id="UP000321051"/>
    </source>
</evidence>
<feature type="chain" id="PRO_5023038087" evidence="9">
    <location>
        <begin position="30"/>
        <end position="262"/>
    </location>
</feature>
<dbReference type="GO" id="GO:0005886">
    <property type="term" value="C:plasma membrane"/>
    <property type="evidence" value="ECO:0007669"/>
    <property type="project" value="UniProtKB-SubCell"/>
</dbReference>
<keyword evidence="4" id="KW-0997">Cell inner membrane</keyword>
<dbReference type="PANTHER" id="PTHR43357:SF4">
    <property type="entry name" value="INNER MEMBRANE ABC TRANSPORTER PERMEASE PROTEIN YDCV"/>
    <property type="match status" value="1"/>
</dbReference>
<evidence type="ECO:0000256" key="5">
    <source>
        <dbReference type="ARBA" id="ARBA00022692"/>
    </source>
</evidence>
<evidence type="ECO:0000256" key="6">
    <source>
        <dbReference type="ARBA" id="ARBA00022989"/>
    </source>
</evidence>
<dbReference type="PANTHER" id="PTHR43357">
    <property type="entry name" value="INNER MEMBRANE ABC TRANSPORTER PERMEASE PROTEIN YDCV"/>
    <property type="match status" value="1"/>
</dbReference>
<evidence type="ECO:0000256" key="4">
    <source>
        <dbReference type="ARBA" id="ARBA00022519"/>
    </source>
</evidence>
<comment type="subcellular location">
    <subcellularLocation>
        <location evidence="1">Cell inner membrane</location>
        <topology evidence="1">Multi-pass membrane protein</topology>
    </subcellularLocation>
    <subcellularLocation>
        <location evidence="8">Cell membrane</location>
        <topology evidence="8">Multi-pass membrane protein</topology>
    </subcellularLocation>
</comment>
<dbReference type="SUPFAM" id="SSF161098">
    <property type="entry name" value="MetI-like"/>
    <property type="match status" value="1"/>
</dbReference>
<feature type="signal peptide" evidence="9">
    <location>
        <begin position="1"/>
        <end position="29"/>
    </location>
</feature>
<comment type="caution">
    <text evidence="11">The sequence shown here is derived from an EMBL/GenBank/DDBJ whole genome shotgun (WGS) entry which is preliminary data.</text>
</comment>
<keyword evidence="9" id="KW-0732">Signal</keyword>
<feature type="transmembrane region" description="Helical" evidence="8">
    <location>
        <begin position="127"/>
        <end position="147"/>
    </location>
</feature>
<keyword evidence="12" id="KW-1185">Reference proteome</keyword>
<evidence type="ECO:0000256" key="1">
    <source>
        <dbReference type="ARBA" id="ARBA00004429"/>
    </source>
</evidence>
<dbReference type="EMBL" id="BJUN01000002">
    <property type="protein sequence ID" value="GEK57497.1"/>
    <property type="molecule type" value="Genomic_DNA"/>
</dbReference>
<keyword evidence="5 8" id="KW-0812">Transmembrane</keyword>
<feature type="transmembrane region" description="Helical" evidence="8">
    <location>
        <begin position="231"/>
        <end position="252"/>
    </location>
</feature>
<proteinExistence type="inferred from homology"/>
<dbReference type="STRING" id="1371.GCA_900166605_00687"/>
<dbReference type="GO" id="GO:0055085">
    <property type="term" value="P:transmembrane transport"/>
    <property type="evidence" value="ECO:0007669"/>
    <property type="project" value="InterPro"/>
</dbReference>
<dbReference type="AlphaFoldDB" id="A0A510Y4N2"/>
<feature type="transmembrane region" description="Helical" evidence="8">
    <location>
        <begin position="98"/>
        <end position="121"/>
    </location>
</feature>
<keyword evidence="7 8" id="KW-0472">Membrane</keyword>
<dbReference type="Gene3D" id="1.10.3720.10">
    <property type="entry name" value="MetI-like"/>
    <property type="match status" value="1"/>
</dbReference>
<keyword evidence="3" id="KW-1003">Cell membrane</keyword>
<keyword evidence="6 8" id="KW-1133">Transmembrane helix</keyword>
<evidence type="ECO:0000256" key="8">
    <source>
        <dbReference type="RuleBase" id="RU363032"/>
    </source>
</evidence>
<dbReference type="PROSITE" id="PS50928">
    <property type="entry name" value="ABC_TM1"/>
    <property type="match status" value="1"/>
</dbReference>
<evidence type="ECO:0000256" key="9">
    <source>
        <dbReference type="SAM" id="SignalP"/>
    </source>
</evidence>
<evidence type="ECO:0000256" key="2">
    <source>
        <dbReference type="ARBA" id="ARBA00022448"/>
    </source>
</evidence>
<feature type="transmembrane region" description="Helical" evidence="8">
    <location>
        <begin position="188"/>
        <end position="219"/>
    </location>
</feature>
<comment type="similarity">
    <text evidence="8">Belongs to the binding-protein-dependent transport system permease family.</text>
</comment>
<dbReference type="RefSeq" id="WP_079475004.1">
    <property type="nucleotide sequence ID" value="NZ_BJUN01000002.1"/>
</dbReference>
<evidence type="ECO:0000313" key="11">
    <source>
        <dbReference type="EMBL" id="GEK57497.1"/>
    </source>
</evidence>
<dbReference type="InterPro" id="IPR035906">
    <property type="entry name" value="MetI-like_sf"/>
</dbReference>
<name>A0A510Y4N2_MARHA</name>
<keyword evidence="2 8" id="KW-0813">Transport</keyword>
<dbReference type="Pfam" id="PF00528">
    <property type="entry name" value="BPD_transp_1"/>
    <property type="match status" value="1"/>
</dbReference>
<dbReference type="Proteomes" id="UP000321051">
    <property type="component" value="Unassembled WGS sequence"/>
</dbReference>
<sequence length="262" mass="28125">MKGKRKITAGIFAFCFAAPLLALVLQSFAADWPFGELWPVSWTLDGWGVPFGDPLLAGAWRQTILIALCVAALNLVIGVPAAKALVVREFRGKELVDAMLLIPVLLPITALAVGLHIFALQSGTANTWYGVAFFHLLPTLPYTIRIIRAGYERMGRSQYEQSRSLGGTAWSRFLLIELPQMTASMRAAVFFAVVISVSQFALTVIIGGGTVTTMAVLYYPYTDSAAPSAVSAFSLMTAALPAAAALIADGALRLSTKILKSW</sequence>
<reference evidence="11 12" key="1">
    <citation type="submission" date="2019-07" db="EMBL/GenBank/DDBJ databases">
        <title>Whole genome shotgun sequence of Marinococcus halophilus NBRC 102359.</title>
        <authorList>
            <person name="Hosoyama A."/>
            <person name="Uohara A."/>
            <person name="Ohji S."/>
            <person name="Ichikawa N."/>
        </authorList>
    </citation>
    <scope>NUCLEOTIDE SEQUENCE [LARGE SCALE GENOMIC DNA]</scope>
    <source>
        <strain evidence="11 12">NBRC 102359</strain>
    </source>
</reference>
<evidence type="ECO:0000256" key="7">
    <source>
        <dbReference type="ARBA" id="ARBA00023136"/>
    </source>
</evidence>
<evidence type="ECO:0000259" key="10">
    <source>
        <dbReference type="PROSITE" id="PS50928"/>
    </source>
</evidence>
<evidence type="ECO:0000256" key="3">
    <source>
        <dbReference type="ARBA" id="ARBA00022475"/>
    </source>
</evidence>
<organism evidence="11 12">
    <name type="scientific">Marinococcus halophilus</name>
    <dbReference type="NCBI Taxonomy" id="1371"/>
    <lineage>
        <taxon>Bacteria</taxon>
        <taxon>Bacillati</taxon>
        <taxon>Bacillota</taxon>
        <taxon>Bacilli</taxon>
        <taxon>Bacillales</taxon>
        <taxon>Bacillaceae</taxon>
        <taxon>Marinococcus</taxon>
    </lineage>
</organism>
<feature type="transmembrane region" description="Helical" evidence="8">
    <location>
        <begin position="64"/>
        <end position="86"/>
    </location>
</feature>
<accession>A0A510Y4N2</accession>
<feature type="domain" description="ABC transmembrane type-1" evidence="10">
    <location>
        <begin position="60"/>
        <end position="248"/>
    </location>
</feature>
<protein>
    <submittedName>
        <fullName evidence="11">ABC transporter permease</fullName>
    </submittedName>
</protein>
<gene>
    <name evidence="11" type="ORF">MHA01_04020</name>
</gene>
<dbReference type="InterPro" id="IPR000515">
    <property type="entry name" value="MetI-like"/>
</dbReference>
<dbReference type="OrthoDB" id="9782004at2"/>
<dbReference type="CDD" id="cd06261">
    <property type="entry name" value="TM_PBP2"/>
    <property type="match status" value="1"/>
</dbReference>